<keyword evidence="1" id="KW-1133">Transmembrane helix</keyword>
<evidence type="ECO:0000313" key="3">
    <source>
        <dbReference type="Proteomes" id="UP001492380"/>
    </source>
</evidence>
<dbReference type="Proteomes" id="UP001492380">
    <property type="component" value="Unassembled WGS sequence"/>
</dbReference>
<name>A0ABR1Z3D4_9PEZI</name>
<feature type="transmembrane region" description="Helical" evidence="1">
    <location>
        <begin position="40"/>
        <end position="62"/>
    </location>
</feature>
<accession>A0ABR1Z3D4</accession>
<feature type="non-terminal residue" evidence="2">
    <location>
        <position position="275"/>
    </location>
</feature>
<keyword evidence="1" id="KW-0812">Transmembrane</keyword>
<feature type="transmembrane region" description="Helical" evidence="1">
    <location>
        <begin position="176"/>
        <end position="197"/>
    </location>
</feature>
<protein>
    <submittedName>
        <fullName evidence="2">Uncharacterized protein</fullName>
    </submittedName>
</protein>
<reference evidence="2 3" key="1">
    <citation type="submission" date="2024-04" db="EMBL/GenBank/DDBJ databases">
        <title>Phyllosticta paracitricarpa is synonymous to the EU quarantine fungus P. citricarpa based on phylogenomic analyses.</title>
        <authorList>
            <consortium name="Lawrence Berkeley National Laboratory"/>
            <person name="Van Ingen-Buijs V.A."/>
            <person name="Van Westerhoven A.C."/>
            <person name="Haridas S."/>
            <person name="Skiadas P."/>
            <person name="Martin F."/>
            <person name="Groenewald J.Z."/>
            <person name="Crous P.W."/>
            <person name="Seidl M.F."/>
        </authorList>
    </citation>
    <scope>NUCLEOTIDE SEQUENCE [LARGE SCALE GENOMIC DNA]</scope>
    <source>
        <strain evidence="2 3">CBS 123374</strain>
    </source>
</reference>
<organism evidence="2 3">
    <name type="scientific">Phyllosticta capitalensis</name>
    <dbReference type="NCBI Taxonomy" id="121624"/>
    <lineage>
        <taxon>Eukaryota</taxon>
        <taxon>Fungi</taxon>
        <taxon>Dikarya</taxon>
        <taxon>Ascomycota</taxon>
        <taxon>Pezizomycotina</taxon>
        <taxon>Dothideomycetes</taxon>
        <taxon>Dothideomycetes incertae sedis</taxon>
        <taxon>Botryosphaeriales</taxon>
        <taxon>Phyllostictaceae</taxon>
        <taxon>Phyllosticta</taxon>
    </lineage>
</organism>
<sequence length="275" mass="29872">MGWWDDFANNLASDLGPLISLFGESPTKQFLSEATTTEDIIIFSMAPIGILTAVVSAIRVCGSPSLRAFIGRAQEGAAAAEVEVCSSTSRNVGEMFDSAGGFYEANPDKTGTAGIYRPSEYFGKKPSEHEWEACYSNGKISPEDVEIDSGNDSSSDFAPNPNLSLNAGIKPVAREWYYLAAALGVVLQSAVLIWAAVARYTYHLVQSEPTADYAVPMTIIGTIYVCFGVGLCAHLVERSTEERSFIRKNPEQPQSQLYWIQPGGQRLGDQVFDPF</sequence>
<comment type="caution">
    <text evidence="2">The sequence shown here is derived from an EMBL/GenBank/DDBJ whole genome shotgun (WGS) entry which is preliminary data.</text>
</comment>
<evidence type="ECO:0000313" key="2">
    <source>
        <dbReference type="EMBL" id="KAK8246889.1"/>
    </source>
</evidence>
<feature type="transmembrane region" description="Helical" evidence="1">
    <location>
        <begin position="217"/>
        <end position="236"/>
    </location>
</feature>
<keyword evidence="3" id="KW-1185">Reference proteome</keyword>
<dbReference type="EMBL" id="JBBWRZ010000001">
    <property type="protein sequence ID" value="KAK8246889.1"/>
    <property type="molecule type" value="Genomic_DNA"/>
</dbReference>
<evidence type="ECO:0000256" key="1">
    <source>
        <dbReference type="SAM" id="Phobius"/>
    </source>
</evidence>
<keyword evidence="1" id="KW-0472">Membrane</keyword>
<gene>
    <name evidence="2" type="ORF">HDK90DRAFT_445969</name>
</gene>
<proteinExistence type="predicted"/>